<dbReference type="InterPro" id="IPR038765">
    <property type="entry name" value="Papain-like_cys_pep_sf"/>
</dbReference>
<organism evidence="2 3">
    <name type="scientific">Streptoalloteichus tenebrarius (strain ATCC 17920 / DSM 40477 / JCM 4838 / CBS 697.72 / NBRC 16177 / NCIMB 11028 / NRRL B-12390 / A12253. 1 / ISP 5477)</name>
    <name type="common">Streptomyces tenebrarius</name>
    <dbReference type="NCBI Taxonomy" id="1933"/>
    <lineage>
        <taxon>Bacteria</taxon>
        <taxon>Bacillati</taxon>
        <taxon>Actinomycetota</taxon>
        <taxon>Actinomycetes</taxon>
        <taxon>Pseudonocardiales</taxon>
        <taxon>Pseudonocardiaceae</taxon>
        <taxon>Streptoalloteichus</taxon>
    </lineage>
</organism>
<sequence>MRERRFANASQPTEFLDFESREVRRFVRDVVPDHASPRERAVRLFHAVRDGVRYDLEDVDLSRRGLRASAVLRRGRGMCVHKAVLYAAVLRAVGVPSRLVLTDVRNHQSSPRLRAILGGDVLHYHCLTSMWLDGRWIKASPAFDRVTCRLFGITPPDFDGWSDGLPHPYDARGRQHMEFLRFYGEFVDLPYRMVIEGLRAEHPLLFGEPRPVLARPLAVDAAAGRD</sequence>
<keyword evidence="3" id="KW-1185">Reference proteome</keyword>
<evidence type="ECO:0000313" key="2">
    <source>
        <dbReference type="EMBL" id="MCP2257761.1"/>
    </source>
</evidence>
<dbReference type="PANTHER" id="PTHR33490:SF3">
    <property type="entry name" value="CONSERVED INTEGRAL MEMBRANE PROTEIN"/>
    <property type="match status" value="1"/>
</dbReference>
<dbReference type="SUPFAM" id="SSF54001">
    <property type="entry name" value="Cysteine proteinases"/>
    <property type="match status" value="1"/>
</dbReference>
<dbReference type="EMBL" id="JAMTCP010000005">
    <property type="protein sequence ID" value="MCP2257761.1"/>
    <property type="molecule type" value="Genomic_DNA"/>
</dbReference>
<dbReference type="Pfam" id="PF01841">
    <property type="entry name" value="Transglut_core"/>
    <property type="match status" value="1"/>
</dbReference>
<name>A0ABT1HQG8_STRSD</name>
<dbReference type="RefSeq" id="WP_253668707.1">
    <property type="nucleotide sequence ID" value="NZ_JAMTCP010000005.1"/>
</dbReference>
<dbReference type="Gene3D" id="3.10.620.30">
    <property type="match status" value="1"/>
</dbReference>
<dbReference type="Proteomes" id="UP001205311">
    <property type="component" value="Unassembled WGS sequence"/>
</dbReference>
<comment type="caution">
    <text evidence="2">The sequence shown here is derived from an EMBL/GenBank/DDBJ whole genome shotgun (WGS) entry which is preliminary data.</text>
</comment>
<evidence type="ECO:0000313" key="3">
    <source>
        <dbReference type="Proteomes" id="UP001205311"/>
    </source>
</evidence>
<dbReference type="InterPro" id="IPR002931">
    <property type="entry name" value="Transglutaminase-like"/>
</dbReference>
<feature type="domain" description="Transglutaminase-like" evidence="1">
    <location>
        <begin position="71"/>
        <end position="143"/>
    </location>
</feature>
<gene>
    <name evidence="2" type="ORF">LX15_001447</name>
</gene>
<reference evidence="2 3" key="1">
    <citation type="submission" date="2022-06" db="EMBL/GenBank/DDBJ databases">
        <title>Genomic Encyclopedia of Archaeal and Bacterial Type Strains, Phase II (KMG-II): from individual species to whole genera.</title>
        <authorList>
            <person name="Goeker M."/>
        </authorList>
    </citation>
    <scope>NUCLEOTIDE SEQUENCE [LARGE SCALE GENOMIC DNA]</scope>
    <source>
        <strain evidence="2 3">DSM 40477</strain>
    </source>
</reference>
<dbReference type="SMART" id="SM00460">
    <property type="entry name" value="TGc"/>
    <property type="match status" value="1"/>
</dbReference>
<accession>A0ABT1HQG8</accession>
<evidence type="ECO:0000259" key="1">
    <source>
        <dbReference type="SMART" id="SM00460"/>
    </source>
</evidence>
<protein>
    <submittedName>
        <fullName evidence="2">Transglutaminase-like superfamily protein</fullName>
    </submittedName>
</protein>
<dbReference type="PANTHER" id="PTHR33490">
    <property type="entry name" value="BLR5614 PROTEIN-RELATED"/>
    <property type="match status" value="1"/>
</dbReference>
<proteinExistence type="predicted"/>